<dbReference type="InterPro" id="IPR001282">
    <property type="entry name" value="G6P_DH"/>
</dbReference>
<dbReference type="GO" id="GO:0006006">
    <property type="term" value="P:glucose metabolic process"/>
    <property type="evidence" value="ECO:0007669"/>
    <property type="project" value="UniProtKB-KW"/>
</dbReference>
<dbReference type="GO" id="GO:0050661">
    <property type="term" value="F:NADP binding"/>
    <property type="evidence" value="ECO:0007669"/>
    <property type="project" value="InterPro"/>
</dbReference>
<dbReference type="RefSeq" id="WP_231448957.1">
    <property type="nucleotide sequence ID" value="NZ_JAJOMB010000027.1"/>
</dbReference>
<dbReference type="PANTHER" id="PTHR23429">
    <property type="entry name" value="GLUCOSE-6-PHOSPHATE 1-DEHYDROGENASE G6PD"/>
    <property type="match status" value="1"/>
</dbReference>
<evidence type="ECO:0000259" key="7">
    <source>
        <dbReference type="Pfam" id="PF02781"/>
    </source>
</evidence>
<organism evidence="8 9">
    <name type="scientific">Kineosporia babensis</name>
    <dbReference type="NCBI Taxonomy" id="499548"/>
    <lineage>
        <taxon>Bacteria</taxon>
        <taxon>Bacillati</taxon>
        <taxon>Actinomycetota</taxon>
        <taxon>Actinomycetes</taxon>
        <taxon>Kineosporiales</taxon>
        <taxon>Kineosporiaceae</taxon>
        <taxon>Kineosporia</taxon>
    </lineage>
</organism>
<dbReference type="InterPro" id="IPR022674">
    <property type="entry name" value="G6P_DH_NAD-bd"/>
</dbReference>
<dbReference type="GO" id="GO:0004345">
    <property type="term" value="F:glucose-6-phosphate dehydrogenase activity"/>
    <property type="evidence" value="ECO:0007669"/>
    <property type="project" value="InterPro"/>
</dbReference>
<evidence type="ECO:0000256" key="3">
    <source>
        <dbReference type="ARBA" id="ARBA00022857"/>
    </source>
</evidence>
<evidence type="ECO:0008006" key="10">
    <source>
        <dbReference type="Google" id="ProtNLM"/>
    </source>
</evidence>
<keyword evidence="9" id="KW-1185">Reference proteome</keyword>
<sequence length="459" mass="51056">MNGLTESGEGISRRFVPPSDALVILGGTGDLAFRKIYPALYELERAGRLHLPIVVTGALARDGFTAMVMKSITAAHPRPSSDVLHRLMHRMDFFVSDLRTRAAYVDLGQRCRGYRPTFFFALPPSLTAAVAYQMSKIGLTEAAALMIEKPFGVDLASARHLESHLRRLASEEAIFRIDHYLAKRSMLEAMSARSVSPAFSRLLDREVIERMTIRHSETRGLQGRGRFYDGVGAVRDVVQSHLLQLAAMLAVRPTAESGRRAAPDRVFRAETQRFLGAVQTLDPDLVVRGQYEGYRREDAVSPSSTTETFVAVQMAVDLPEWRDVPVVLSSGKALKHNCIDVVLELRDSRSSTVTLGFGQHLSLSATGEGRELVAAVGSLRDLPYRALCSHEDFALGSYAQLLTDGLFRDHVRFQSFETVAEGWRIVEPALRRRALMTYPMGMDGRKLEDQLQNRVMVAH</sequence>
<keyword evidence="3" id="KW-0521">NADP</keyword>
<evidence type="ECO:0000256" key="5">
    <source>
        <dbReference type="ARBA" id="ARBA00023277"/>
    </source>
</evidence>
<protein>
    <recommendedName>
        <fullName evidence="10">Glucose-6-phosphate dehydrogenase (NADP(+))</fullName>
    </recommendedName>
</protein>
<dbReference type="InterPro" id="IPR036291">
    <property type="entry name" value="NAD(P)-bd_dom_sf"/>
</dbReference>
<accession>A0A9X1NKZ8</accession>
<evidence type="ECO:0000256" key="2">
    <source>
        <dbReference type="ARBA" id="ARBA00022526"/>
    </source>
</evidence>
<gene>
    <name evidence="8" type="ORF">LR394_34925</name>
</gene>
<evidence type="ECO:0000313" key="8">
    <source>
        <dbReference type="EMBL" id="MCD5316103.1"/>
    </source>
</evidence>
<dbReference type="Pfam" id="PF00479">
    <property type="entry name" value="G6PD_N"/>
    <property type="match status" value="1"/>
</dbReference>
<keyword evidence="5" id="KW-0119">Carbohydrate metabolism</keyword>
<dbReference type="EMBL" id="JAJOMB010000027">
    <property type="protein sequence ID" value="MCD5316103.1"/>
    <property type="molecule type" value="Genomic_DNA"/>
</dbReference>
<reference evidence="8" key="1">
    <citation type="submission" date="2021-11" db="EMBL/GenBank/DDBJ databases">
        <title>Streptomyces corallinus and Kineosporia corallina sp. nov., two new coral-derived marine actinobacteria.</title>
        <authorList>
            <person name="Buangrab K."/>
            <person name="Sutthacheep M."/>
            <person name="Yeemin T."/>
            <person name="Harunari E."/>
            <person name="Igarashi Y."/>
            <person name="Sripreechasak P."/>
            <person name="Kanchanasin P."/>
            <person name="Tanasupawat S."/>
            <person name="Phongsopitanun W."/>
        </authorList>
    </citation>
    <scope>NUCLEOTIDE SEQUENCE</scope>
    <source>
        <strain evidence="8">JCM 31032</strain>
    </source>
</reference>
<evidence type="ECO:0000256" key="4">
    <source>
        <dbReference type="ARBA" id="ARBA00023002"/>
    </source>
</evidence>
<dbReference type="AlphaFoldDB" id="A0A9X1NKZ8"/>
<dbReference type="PANTHER" id="PTHR23429:SF0">
    <property type="entry name" value="GLUCOSE-6-PHOSPHATE 1-DEHYDROGENASE"/>
    <property type="match status" value="1"/>
</dbReference>
<comment type="caution">
    <text evidence="8">The sequence shown here is derived from an EMBL/GenBank/DDBJ whole genome shotgun (WGS) entry which is preliminary data.</text>
</comment>
<dbReference type="InterPro" id="IPR022675">
    <property type="entry name" value="G6P_DH_C"/>
</dbReference>
<feature type="domain" description="Glucose-6-phosphate dehydrogenase NAD-binding" evidence="6">
    <location>
        <begin position="23"/>
        <end position="184"/>
    </location>
</feature>
<evidence type="ECO:0000313" key="9">
    <source>
        <dbReference type="Proteomes" id="UP001138997"/>
    </source>
</evidence>
<comment type="pathway">
    <text evidence="1">Carbohydrate degradation; pentose phosphate pathway; D-ribulose 5-phosphate from D-glucose 6-phosphate (oxidative stage): step 1/3.</text>
</comment>
<keyword evidence="2" id="KW-0313">Glucose metabolism</keyword>
<dbReference type="Pfam" id="PF02781">
    <property type="entry name" value="G6PD_C"/>
    <property type="match status" value="1"/>
</dbReference>
<name>A0A9X1NKZ8_9ACTN</name>
<dbReference type="Proteomes" id="UP001138997">
    <property type="component" value="Unassembled WGS sequence"/>
</dbReference>
<keyword evidence="4" id="KW-0560">Oxidoreductase</keyword>
<dbReference type="Gene3D" id="3.40.50.720">
    <property type="entry name" value="NAD(P)-binding Rossmann-like Domain"/>
    <property type="match status" value="1"/>
</dbReference>
<dbReference type="Gene3D" id="3.30.360.10">
    <property type="entry name" value="Dihydrodipicolinate Reductase, domain 2"/>
    <property type="match status" value="1"/>
</dbReference>
<dbReference type="PRINTS" id="PR00079">
    <property type="entry name" value="G6PDHDRGNASE"/>
</dbReference>
<dbReference type="SUPFAM" id="SSF51735">
    <property type="entry name" value="NAD(P)-binding Rossmann-fold domains"/>
    <property type="match status" value="1"/>
</dbReference>
<evidence type="ECO:0000259" key="6">
    <source>
        <dbReference type="Pfam" id="PF00479"/>
    </source>
</evidence>
<feature type="domain" description="Glucose-6-phosphate dehydrogenase C-terminal" evidence="7">
    <location>
        <begin position="196"/>
        <end position="453"/>
    </location>
</feature>
<proteinExistence type="predicted"/>
<dbReference type="GO" id="GO:0009051">
    <property type="term" value="P:pentose-phosphate shunt, oxidative branch"/>
    <property type="evidence" value="ECO:0007669"/>
    <property type="project" value="TreeGrafter"/>
</dbReference>
<evidence type="ECO:0000256" key="1">
    <source>
        <dbReference type="ARBA" id="ARBA00004937"/>
    </source>
</evidence>
<dbReference type="SUPFAM" id="SSF55347">
    <property type="entry name" value="Glyceraldehyde-3-phosphate dehydrogenase-like, C-terminal domain"/>
    <property type="match status" value="1"/>
</dbReference>
<dbReference type="GO" id="GO:0005829">
    <property type="term" value="C:cytosol"/>
    <property type="evidence" value="ECO:0007669"/>
    <property type="project" value="TreeGrafter"/>
</dbReference>